<dbReference type="GeneID" id="24409524"/>
<dbReference type="AlphaFoldDB" id="E3QDS7"/>
<keyword evidence="2" id="KW-0813">Transport</keyword>
<evidence type="ECO:0000313" key="8">
    <source>
        <dbReference type="Proteomes" id="UP000008782"/>
    </source>
</evidence>
<keyword evidence="5 6" id="KW-0472">Membrane</keyword>
<feature type="transmembrane region" description="Helical" evidence="6">
    <location>
        <begin position="34"/>
        <end position="56"/>
    </location>
</feature>
<evidence type="ECO:0000256" key="1">
    <source>
        <dbReference type="ARBA" id="ARBA00004141"/>
    </source>
</evidence>
<keyword evidence="4 6" id="KW-1133">Transmembrane helix</keyword>
<reference evidence="8" key="1">
    <citation type="journal article" date="2012" name="Nat. Genet.">
        <title>Lifestyle transitions in plant pathogenic Colletotrichum fungi deciphered by genome and transcriptome analyses.</title>
        <authorList>
            <person name="O'Connell R.J."/>
            <person name="Thon M.R."/>
            <person name="Hacquard S."/>
            <person name="Amyotte S.G."/>
            <person name="Kleemann J."/>
            <person name="Torres M.F."/>
            <person name="Damm U."/>
            <person name="Buiate E.A."/>
            <person name="Epstein L."/>
            <person name="Alkan N."/>
            <person name="Altmueller J."/>
            <person name="Alvarado-Balderrama L."/>
            <person name="Bauser C.A."/>
            <person name="Becker C."/>
            <person name="Birren B.W."/>
            <person name="Chen Z."/>
            <person name="Choi J."/>
            <person name="Crouch J.A."/>
            <person name="Duvick J.P."/>
            <person name="Farman M.A."/>
            <person name="Gan P."/>
            <person name="Heiman D."/>
            <person name="Henrissat B."/>
            <person name="Howard R.J."/>
            <person name="Kabbage M."/>
            <person name="Koch C."/>
            <person name="Kracher B."/>
            <person name="Kubo Y."/>
            <person name="Law A.D."/>
            <person name="Lebrun M.-H."/>
            <person name="Lee Y.-H."/>
            <person name="Miyara I."/>
            <person name="Moore N."/>
            <person name="Neumann U."/>
            <person name="Nordstroem K."/>
            <person name="Panaccione D.G."/>
            <person name="Panstruga R."/>
            <person name="Place M."/>
            <person name="Proctor R.H."/>
            <person name="Prusky D."/>
            <person name="Rech G."/>
            <person name="Reinhardt R."/>
            <person name="Rollins J.A."/>
            <person name="Rounsley S."/>
            <person name="Schardl C.L."/>
            <person name="Schwartz D.C."/>
            <person name="Shenoy N."/>
            <person name="Shirasu K."/>
            <person name="Sikhakolli U.R."/>
            <person name="Stueber K."/>
            <person name="Sukno S.A."/>
            <person name="Sweigard J.A."/>
            <person name="Takano Y."/>
            <person name="Takahara H."/>
            <person name="Trail F."/>
            <person name="van der Does H.C."/>
            <person name="Voll L.M."/>
            <person name="Will I."/>
            <person name="Young S."/>
            <person name="Zeng Q."/>
            <person name="Zhang J."/>
            <person name="Zhou S."/>
            <person name="Dickman M.B."/>
            <person name="Schulze-Lefert P."/>
            <person name="Ver Loren van Themaat E."/>
            <person name="Ma L.-J."/>
            <person name="Vaillancourt L.J."/>
        </authorList>
    </citation>
    <scope>NUCLEOTIDE SEQUENCE [LARGE SCALE GENOMIC DNA]</scope>
    <source>
        <strain evidence="8">M1.001 / M2 / FGSC 10212</strain>
    </source>
</reference>
<dbReference type="PANTHER" id="PTHR43791">
    <property type="entry name" value="PERMEASE-RELATED"/>
    <property type="match status" value="1"/>
</dbReference>
<comment type="subcellular location">
    <subcellularLocation>
        <location evidence="1">Membrane</location>
        <topology evidence="1">Multi-pass membrane protein</topology>
    </subcellularLocation>
</comment>
<evidence type="ECO:0000256" key="3">
    <source>
        <dbReference type="ARBA" id="ARBA00022692"/>
    </source>
</evidence>
<dbReference type="Proteomes" id="UP000008782">
    <property type="component" value="Unassembled WGS sequence"/>
</dbReference>
<evidence type="ECO:0000256" key="5">
    <source>
        <dbReference type="ARBA" id="ARBA00023136"/>
    </source>
</evidence>
<accession>E3QDS7</accession>
<dbReference type="PANTHER" id="PTHR43791:SF92">
    <property type="entry name" value="AGL026WP"/>
    <property type="match status" value="1"/>
</dbReference>
<protein>
    <submittedName>
        <fullName evidence="7">Uncharacterized protein</fullName>
    </submittedName>
</protein>
<keyword evidence="3 6" id="KW-0812">Transmembrane</keyword>
<name>E3QDS7_COLGM</name>
<dbReference type="HOGENOM" id="CLU_2468937_0_0_1"/>
<dbReference type="OrthoDB" id="5106624at2759"/>
<dbReference type="eggNOG" id="KOG2533">
    <property type="taxonomic scope" value="Eukaryota"/>
</dbReference>
<dbReference type="EMBL" id="GG697343">
    <property type="protein sequence ID" value="EFQ29015.1"/>
    <property type="molecule type" value="Genomic_DNA"/>
</dbReference>
<dbReference type="SUPFAM" id="SSF103473">
    <property type="entry name" value="MFS general substrate transporter"/>
    <property type="match status" value="1"/>
</dbReference>
<evidence type="ECO:0000256" key="4">
    <source>
        <dbReference type="ARBA" id="ARBA00022989"/>
    </source>
</evidence>
<evidence type="ECO:0000256" key="6">
    <source>
        <dbReference type="SAM" id="Phobius"/>
    </source>
</evidence>
<gene>
    <name evidence="7" type="ORF">GLRG_04159</name>
</gene>
<dbReference type="GO" id="GO:0022857">
    <property type="term" value="F:transmembrane transporter activity"/>
    <property type="evidence" value="ECO:0007669"/>
    <property type="project" value="TreeGrafter"/>
</dbReference>
<dbReference type="InterPro" id="IPR036259">
    <property type="entry name" value="MFS_trans_sf"/>
</dbReference>
<dbReference type="RefSeq" id="XP_008093035.1">
    <property type="nucleotide sequence ID" value="XM_008094844.1"/>
</dbReference>
<sequence length="88" mass="9785">MDGNRNCIDRNNIAIARLAGLERDLKLDPDSGQFQTAVSILFFGYLLMQVPSNLFLNMIGKPALYLPTCVSQSTAKQERKKSPSVAPW</sequence>
<evidence type="ECO:0000256" key="2">
    <source>
        <dbReference type="ARBA" id="ARBA00022448"/>
    </source>
</evidence>
<keyword evidence="8" id="KW-1185">Reference proteome</keyword>
<dbReference type="GO" id="GO:0016020">
    <property type="term" value="C:membrane"/>
    <property type="evidence" value="ECO:0007669"/>
    <property type="project" value="UniProtKB-SubCell"/>
</dbReference>
<evidence type="ECO:0000313" key="7">
    <source>
        <dbReference type="EMBL" id="EFQ29015.1"/>
    </source>
</evidence>
<organism evidence="8">
    <name type="scientific">Colletotrichum graminicola (strain M1.001 / M2 / FGSC 10212)</name>
    <name type="common">Maize anthracnose fungus</name>
    <name type="synonym">Glomerella graminicola</name>
    <dbReference type="NCBI Taxonomy" id="645133"/>
    <lineage>
        <taxon>Eukaryota</taxon>
        <taxon>Fungi</taxon>
        <taxon>Dikarya</taxon>
        <taxon>Ascomycota</taxon>
        <taxon>Pezizomycotina</taxon>
        <taxon>Sordariomycetes</taxon>
        <taxon>Hypocreomycetidae</taxon>
        <taxon>Glomerellales</taxon>
        <taxon>Glomerellaceae</taxon>
        <taxon>Colletotrichum</taxon>
        <taxon>Colletotrichum graminicola species complex</taxon>
    </lineage>
</organism>
<dbReference type="VEuPathDB" id="FungiDB:GLRG_04159"/>
<proteinExistence type="predicted"/>